<keyword evidence="3" id="KW-1185">Reference proteome</keyword>
<dbReference type="Pfam" id="PF13827">
    <property type="entry name" value="DUF4189"/>
    <property type="match status" value="1"/>
</dbReference>
<gene>
    <name evidence="2" type="ordered locus">MMAR_2533</name>
</gene>
<dbReference type="HOGENOM" id="CLU_150616_0_0_11"/>
<dbReference type="Proteomes" id="UP000001190">
    <property type="component" value="Chromosome"/>
</dbReference>
<proteinExistence type="predicted"/>
<dbReference type="InterPro" id="IPR025240">
    <property type="entry name" value="DUF4189"/>
</dbReference>
<feature type="domain" description="DUF4189" evidence="1">
    <location>
        <begin position="57"/>
        <end position="132"/>
    </location>
</feature>
<dbReference type="eggNOG" id="ENOG502ZK3D">
    <property type="taxonomic scope" value="Bacteria"/>
</dbReference>
<evidence type="ECO:0000313" key="2">
    <source>
        <dbReference type="EMBL" id="ACC40982.1"/>
    </source>
</evidence>
<dbReference type="KEGG" id="mmi:MMAR_2533"/>
<sequence>MTRRRRIALATATVGATAGLMFIGLALTGSIGANMDRAVMSEMGMLPEGPVPLIVHYGAIAYAPNGAFGKARRFTSRFGAEQAALKQCGLDSCKVLINFNRCGAVAYNNLKYQGGSGWTLSAAQQDAIDRLGGGWIVNWACN</sequence>
<name>B2HRV2_MYCMM</name>
<protein>
    <submittedName>
        <fullName evidence="2">Conserved hypothetical secreted protein</fullName>
    </submittedName>
</protein>
<reference evidence="2 3" key="1">
    <citation type="journal article" date="2008" name="Genome Res.">
        <title>Insights from the complete genome sequence of Mycobacterium marinum on the evolution of Mycobacterium tuberculosis.</title>
        <authorList>
            <person name="Stinear T.P."/>
            <person name="Seemann T."/>
            <person name="Harrison P.F."/>
            <person name="Jenkin G.A."/>
            <person name="Davies J.K."/>
            <person name="Johnson P.D."/>
            <person name="Abdellah Z."/>
            <person name="Arrowsmith C."/>
            <person name="Chillingworth T."/>
            <person name="Churcher C."/>
            <person name="Clarke K."/>
            <person name="Cronin A."/>
            <person name="Davis P."/>
            <person name="Goodhead I."/>
            <person name="Holroyd N."/>
            <person name="Jagels K."/>
            <person name="Lord A."/>
            <person name="Moule S."/>
            <person name="Mungall K."/>
            <person name="Norbertczak H."/>
            <person name="Quail M.A."/>
            <person name="Rabbinowitsch E."/>
            <person name="Walker D."/>
            <person name="White B."/>
            <person name="Whitehead S."/>
            <person name="Small P.L."/>
            <person name="Brosch R."/>
            <person name="Ramakrishnan L."/>
            <person name="Fischbach M.A."/>
            <person name="Parkhill J."/>
            <person name="Cole S.T."/>
        </authorList>
    </citation>
    <scope>NUCLEOTIDE SEQUENCE [LARGE SCALE GENOMIC DNA]</scope>
    <source>
        <strain evidence="3">ATCC BAA-535 / M</strain>
    </source>
</reference>
<dbReference type="RefSeq" id="WP_012394266.1">
    <property type="nucleotide sequence ID" value="NC_010612.1"/>
</dbReference>
<organism evidence="2 3">
    <name type="scientific">Mycobacterium marinum (strain ATCC BAA-535 / M)</name>
    <dbReference type="NCBI Taxonomy" id="216594"/>
    <lineage>
        <taxon>Bacteria</taxon>
        <taxon>Bacillati</taxon>
        <taxon>Actinomycetota</taxon>
        <taxon>Actinomycetes</taxon>
        <taxon>Mycobacteriales</taxon>
        <taxon>Mycobacteriaceae</taxon>
        <taxon>Mycobacterium</taxon>
        <taxon>Mycobacterium ulcerans group</taxon>
    </lineage>
</organism>
<dbReference type="STRING" id="216594.MMAR_2533"/>
<dbReference type="EMBL" id="CP000854">
    <property type="protein sequence ID" value="ACC40982.1"/>
    <property type="molecule type" value="Genomic_DNA"/>
</dbReference>
<evidence type="ECO:0000259" key="1">
    <source>
        <dbReference type="Pfam" id="PF13827"/>
    </source>
</evidence>
<dbReference type="AlphaFoldDB" id="B2HRV2"/>
<accession>B2HRV2</accession>
<evidence type="ECO:0000313" key="3">
    <source>
        <dbReference type="Proteomes" id="UP000001190"/>
    </source>
</evidence>